<evidence type="ECO:0000313" key="4">
    <source>
        <dbReference type="Proteomes" id="UP000001555"/>
    </source>
</evidence>
<gene>
    <name evidence="2" type="ORF">IscW_ISCW012015</name>
</gene>
<organism>
    <name type="scientific">Ixodes scapularis</name>
    <name type="common">Black-legged tick</name>
    <name type="synonym">Deer tick</name>
    <dbReference type="NCBI Taxonomy" id="6945"/>
    <lineage>
        <taxon>Eukaryota</taxon>
        <taxon>Metazoa</taxon>
        <taxon>Ecdysozoa</taxon>
        <taxon>Arthropoda</taxon>
        <taxon>Chelicerata</taxon>
        <taxon>Arachnida</taxon>
        <taxon>Acari</taxon>
        <taxon>Parasitiformes</taxon>
        <taxon>Ixodida</taxon>
        <taxon>Ixodoidea</taxon>
        <taxon>Ixodidae</taxon>
        <taxon>Ixodinae</taxon>
        <taxon>Ixodes</taxon>
    </lineage>
</organism>
<evidence type="ECO:0000256" key="1">
    <source>
        <dbReference type="SAM" id="MobiDB-lite"/>
    </source>
</evidence>
<accession>B7QD40</accession>
<reference evidence="3" key="2">
    <citation type="submission" date="2020-05" db="UniProtKB">
        <authorList>
            <consortium name="EnsemblMetazoa"/>
        </authorList>
    </citation>
    <scope>IDENTIFICATION</scope>
    <source>
        <strain evidence="3">wikel</strain>
    </source>
</reference>
<sequence>MNVSDSYPPTKTKLKLGVPAGELVSPFLGFQGLYLQGHPGTRHQVFGTGNSRKRKVCRWGTFAEEAVPSNELAAPADRDAPRTVPHRATKAA</sequence>
<reference evidence="2 4" key="1">
    <citation type="submission" date="2008-03" db="EMBL/GenBank/DDBJ databases">
        <title>Annotation of Ixodes scapularis.</title>
        <authorList>
            <consortium name="Ixodes scapularis Genome Project Consortium"/>
            <person name="Caler E."/>
            <person name="Hannick L.I."/>
            <person name="Bidwell S."/>
            <person name="Joardar V."/>
            <person name="Thiagarajan M."/>
            <person name="Amedeo P."/>
            <person name="Galinsky K.J."/>
            <person name="Schobel S."/>
            <person name="Inman J."/>
            <person name="Hostetler J."/>
            <person name="Miller J."/>
            <person name="Hammond M."/>
            <person name="Megy K."/>
            <person name="Lawson D."/>
            <person name="Kodira C."/>
            <person name="Sutton G."/>
            <person name="Meyer J."/>
            <person name="Hill C.A."/>
            <person name="Birren B."/>
            <person name="Nene V."/>
            <person name="Collins F."/>
            <person name="Alarcon-Chaidez F."/>
            <person name="Wikel S."/>
            <person name="Strausberg R."/>
        </authorList>
    </citation>
    <scope>NUCLEOTIDE SEQUENCE [LARGE SCALE GENOMIC DNA]</scope>
    <source>
        <strain evidence="4">Wikel</strain>
        <strain evidence="2">Wikel colony</strain>
    </source>
</reference>
<dbReference type="PaxDb" id="6945-B7QD40"/>
<dbReference type="EMBL" id="ABJB010462269">
    <property type="status" value="NOT_ANNOTATED_CDS"/>
    <property type="molecule type" value="Genomic_DNA"/>
</dbReference>
<evidence type="ECO:0000313" key="3">
    <source>
        <dbReference type="EnsemblMetazoa" id="ISCW012015-PA"/>
    </source>
</evidence>
<name>B7QD40_IXOSC</name>
<evidence type="ECO:0000313" key="2">
    <source>
        <dbReference type="EMBL" id="EEC16762.1"/>
    </source>
</evidence>
<dbReference type="EMBL" id="DS911145">
    <property type="protein sequence ID" value="EEC16762.1"/>
    <property type="molecule type" value="Genomic_DNA"/>
</dbReference>
<proteinExistence type="predicted"/>
<feature type="region of interest" description="Disordered" evidence="1">
    <location>
        <begin position="70"/>
        <end position="92"/>
    </location>
</feature>
<keyword evidence="4" id="KW-1185">Reference proteome</keyword>
<dbReference type="InParanoid" id="B7QD40"/>
<dbReference type="VEuPathDB" id="VectorBase:ISCI012015"/>
<dbReference type="Proteomes" id="UP000001555">
    <property type="component" value="Unassembled WGS sequence"/>
</dbReference>
<dbReference type="HOGENOM" id="CLU_2415734_0_0_1"/>
<dbReference type="EnsemblMetazoa" id="ISCW012015-RA">
    <property type="protein sequence ID" value="ISCW012015-PA"/>
    <property type="gene ID" value="ISCW012015"/>
</dbReference>
<dbReference type="VEuPathDB" id="VectorBase:ISCW012015"/>
<dbReference type="AlphaFoldDB" id="B7QD40"/>
<protein>
    <submittedName>
        <fullName evidence="2 3">Uncharacterized protein</fullName>
    </submittedName>
</protein>